<dbReference type="InterPro" id="IPR007446">
    <property type="entry name" value="PilP"/>
</dbReference>
<dbReference type="Pfam" id="PF04351">
    <property type="entry name" value="PilP"/>
    <property type="match status" value="1"/>
</dbReference>
<evidence type="ECO:0000313" key="2">
    <source>
        <dbReference type="Proteomes" id="UP000760480"/>
    </source>
</evidence>
<protein>
    <recommendedName>
        <fullName evidence="3">Pilus assembly protein PilP</fullName>
    </recommendedName>
</protein>
<dbReference type="Proteomes" id="UP000760480">
    <property type="component" value="Unassembled WGS sequence"/>
</dbReference>
<accession>A0ABX1TF61</accession>
<keyword evidence="2" id="KW-1185">Reference proteome</keyword>
<organism evidence="1 2">
    <name type="scientific">Candidatus Competibacter phosphatis</name>
    <dbReference type="NCBI Taxonomy" id="221280"/>
    <lineage>
        <taxon>Bacteria</taxon>
        <taxon>Pseudomonadati</taxon>
        <taxon>Pseudomonadota</taxon>
        <taxon>Gammaproteobacteria</taxon>
        <taxon>Candidatus Competibacteraceae</taxon>
        <taxon>Candidatus Competibacter</taxon>
    </lineage>
</organism>
<proteinExistence type="predicted"/>
<sequence>MILAPDGVVHRVQNNNYLGTNHGKIVDITEQRLDLREIVPDGPGRWQERDAFLSLTQ</sequence>
<name>A0ABX1TF61_9GAMM</name>
<evidence type="ECO:0008006" key="3">
    <source>
        <dbReference type="Google" id="ProtNLM"/>
    </source>
</evidence>
<dbReference type="Gene3D" id="2.30.30.830">
    <property type="match status" value="1"/>
</dbReference>
<reference evidence="1 2" key="1">
    <citation type="submission" date="2019-03" db="EMBL/GenBank/DDBJ databases">
        <title>Metabolic reconstructions from genomes of highly enriched 'Candidatus Accumulibacter' and 'Candidatus Competibacter' bioreactor populations.</title>
        <authorList>
            <person name="Annavajhala M.K."/>
            <person name="Welles L."/>
            <person name="Abbas B."/>
            <person name="Sorokin D."/>
            <person name="Park H."/>
            <person name="Van Loosdrecht M."/>
            <person name="Chandran K."/>
        </authorList>
    </citation>
    <scope>NUCLEOTIDE SEQUENCE [LARGE SCALE GENOMIC DNA]</scope>
    <source>
        <strain evidence="1 2">SBR_G</strain>
    </source>
</reference>
<gene>
    <name evidence="1" type="ORF">E4P82_01620</name>
</gene>
<evidence type="ECO:0000313" key="1">
    <source>
        <dbReference type="EMBL" id="NMQ18008.1"/>
    </source>
</evidence>
<dbReference type="EMBL" id="SPMZ01000005">
    <property type="protein sequence ID" value="NMQ18008.1"/>
    <property type="molecule type" value="Genomic_DNA"/>
</dbReference>
<comment type="caution">
    <text evidence="1">The sequence shown here is derived from an EMBL/GenBank/DDBJ whole genome shotgun (WGS) entry which is preliminary data.</text>
</comment>